<gene>
    <name evidence="2" type="ORF">MYCFIDRAFT_79480</name>
</gene>
<evidence type="ECO:0008006" key="4">
    <source>
        <dbReference type="Google" id="ProtNLM"/>
    </source>
</evidence>
<dbReference type="EMBL" id="KB446562">
    <property type="protein sequence ID" value="EME79448.1"/>
    <property type="molecule type" value="Genomic_DNA"/>
</dbReference>
<evidence type="ECO:0000313" key="3">
    <source>
        <dbReference type="Proteomes" id="UP000016932"/>
    </source>
</evidence>
<dbReference type="RefSeq" id="XP_007930163.1">
    <property type="nucleotide sequence ID" value="XM_007931972.1"/>
</dbReference>
<feature type="chain" id="PRO_5004031460" description="Metalloendopeptidase" evidence="1">
    <location>
        <begin position="18"/>
        <end position="297"/>
    </location>
</feature>
<evidence type="ECO:0000313" key="2">
    <source>
        <dbReference type="EMBL" id="EME79448.1"/>
    </source>
</evidence>
<reference evidence="2 3" key="1">
    <citation type="journal article" date="2012" name="PLoS Pathog.">
        <title>Diverse lifestyles and strategies of plant pathogenesis encoded in the genomes of eighteen Dothideomycetes fungi.</title>
        <authorList>
            <person name="Ohm R.A."/>
            <person name="Feau N."/>
            <person name="Henrissat B."/>
            <person name="Schoch C.L."/>
            <person name="Horwitz B.A."/>
            <person name="Barry K.W."/>
            <person name="Condon B.J."/>
            <person name="Copeland A.C."/>
            <person name="Dhillon B."/>
            <person name="Glaser F."/>
            <person name="Hesse C.N."/>
            <person name="Kosti I."/>
            <person name="LaButti K."/>
            <person name="Lindquist E.A."/>
            <person name="Lucas S."/>
            <person name="Salamov A.A."/>
            <person name="Bradshaw R.E."/>
            <person name="Ciuffetti L."/>
            <person name="Hamelin R.C."/>
            <person name="Kema G.H.J."/>
            <person name="Lawrence C."/>
            <person name="Scott J.A."/>
            <person name="Spatafora J.W."/>
            <person name="Turgeon B.G."/>
            <person name="de Wit P.J.G.M."/>
            <person name="Zhong S."/>
            <person name="Goodwin S.B."/>
            <person name="Grigoriev I.V."/>
        </authorList>
    </citation>
    <scope>NUCLEOTIDE SEQUENCE [LARGE SCALE GENOMIC DNA]</scope>
    <source>
        <strain evidence="2 3">CIRAD86</strain>
    </source>
</reference>
<dbReference type="SUPFAM" id="SSF55486">
    <property type="entry name" value="Metalloproteases ('zincins'), catalytic domain"/>
    <property type="match status" value="1"/>
</dbReference>
<dbReference type="GO" id="GO:0008237">
    <property type="term" value="F:metallopeptidase activity"/>
    <property type="evidence" value="ECO:0007669"/>
    <property type="project" value="InterPro"/>
</dbReference>
<evidence type="ECO:0000256" key="1">
    <source>
        <dbReference type="SAM" id="SignalP"/>
    </source>
</evidence>
<accession>M3AQS3</accession>
<feature type="signal peptide" evidence="1">
    <location>
        <begin position="1"/>
        <end position="17"/>
    </location>
</feature>
<keyword evidence="1" id="KW-0732">Signal</keyword>
<dbReference type="AlphaFoldDB" id="M3AQS3"/>
<keyword evidence="3" id="KW-1185">Reference proteome</keyword>
<dbReference type="Proteomes" id="UP000016932">
    <property type="component" value="Unassembled WGS sequence"/>
</dbReference>
<dbReference type="HOGENOM" id="CLU_937273_0_0_1"/>
<dbReference type="Gene3D" id="3.40.390.10">
    <property type="entry name" value="Collagenase (Catalytic Domain)"/>
    <property type="match status" value="1"/>
</dbReference>
<dbReference type="GeneID" id="19341592"/>
<proteinExistence type="predicted"/>
<dbReference type="eggNOG" id="ENOG502S2ST">
    <property type="taxonomic scope" value="Eukaryota"/>
</dbReference>
<organism evidence="2 3">
    <name type="scientific">Pseudocercospora fijiensis (strain CIRAD86)</name>
    <name type="common">Black leaf streak disease fungus</name>
    <name type="synonym">Mycosphaerella fijiensis</name>
    <dbReference type="NCBI Taxonomy" id="383855"/>
    <lineage>
        <taxon>Eukaryota</taxon>
        <taxon>Fungi</taxon>
        <taxon>Dikarya</taxon>
        <taxon>Ascomycota</taxon>
        <taxon>Pezizomycotina</taxon>
        <taxon>Dothideomycetes</taxon>
        <taxon>Dothideomycetidae</taxon>
        <taxon>Mycosphaerellales</taxon>
        <taxon>Mycosphaerellaceae</taxon>
        <taxon>Pseudocercospora</taxon>
    </lineage>
</organism>
<dbReference type="InterPro" id="IPR024079">
    <property type="entry name" value="MetalloPept_cat_dom_sf"/>
</dbReference>
<dbReference type="VEuPathDB" id="FungiDB:MYCFIDRAFT_79480"/>
<name>M3AQS3_PSEFD</name>
<dbReference type="OrthoDB" id="291007at2759"/>
<sequence length="297" mass="33473">MSLALFLLLALLSLAYACELPHHHSSNTTSTLTKKRWYSVDHLREDTQLLPGPWPAVDDAGSTPIRFCFEDEASYKTLHDLIRDAVQLWAPASAVSTLTIEPDCGADEWHCICSKRTHWDVLAIVDVTDDEYGKTAATQGHTYVESQERERNEEGRFVYHILGVRRDEEKMGFSRSWDVCGIAHELGHVAGLDHEHQRPDAAKEGFRWSCGMLEDADSVHHRIADRDPEAYEEGDTFEKACGDLAVARRYGFSATALIPKPAHVLGANVWSQDLDWNSISKFCPFSLIQPTLTNFFQ</sequence>
<protein>
    <recommendedName>
        <fullName evidence="4">Metalloendopeptidase</fullName>
    </recommendedName>
</protein>
<dbReference type="KEGG" id="pfj:MYCFIDRAFT_79480"/>